<dbReference type="InterPro" id="IPR001279">
    <property type="entry name" value="Metallo-B-lactamas"/>
</dbReference>
<reference evidence="3" key="1">
    <citation type="submission" date="2017-08" db="EMBL/GenBank/DDBJ databases">
        <title>A dynamic microbial community with high functional redundancy inhabits the cold, oxic subseafloor aquifer.</title>
        <authorList>
            <person name="Tully B.J."/>
            <person name="Wheat C.G."/>
            <person name="Glazer B.T."/>
            <person name="Huber J.A."/>
        </authorList>
    </citation>
    <scope>NUCLEOTIDE SEQUENCE [LARGE SCALE GENOMIC DNA]</scope>
</reference>
<dbReference type="PANTHER" id="PTHR15032">
    <property type="entry name" value="N-ACYL-PHOSPHATIDYLETHANOLAMINE-HYDROLYZING PHOSPHOLIPASE D"/>
    <property type="match status" value="1"/>
</dbReference>
<gene>
    <name evidence="2" type="ORF">COB11_04295</name>
</gene>
<name>A0A2A4YGW9_UNCAE</name>
<evidence type="ECO:0000259" key="1">
    <source>
        <dbReference type="Pfam" id="PF12706"/>
    </source>
</evidence>
<protein>
    <recommendedName>
        <fullName evidence="1">Metallo-beta-lactamase domain-containing protein</fullName>
    </recommendedName>
</protein>
<dbReference type="Proteomes" id="UP000217838">
    <property type="component" value="Unassembled WGS sequence"/>
</dbReference>
<feature type="domain" description="Metallo-beta-lactamase" evidence="1">
    <location>
        <begin position="198"/>
        <end position="389"/>
    </location>
</feature>
<dbReference type="PANTHER" id="PTHR15032:SF4">
    <property type="entry name" value="N-ACYL-PHOSPHATIDYLETHANOLAMINE-HYDROLYZING PHOSPHOLIPASE D"/>
    <property type="match status" value="1"/>
</dbReference>
<dbReference type="Gene3D" id="3.60.15.10">
    <property type="entry name" value="Ribonuclease Z/Hydroxyacylglutathione hydrolase-like"/>
    <property type="match status" value="1"/>
</dbReference>
<evidence type="ECO:0000313" key="3">
    <source>
        <dbReference type="Proteomes" id="UP000217838"/>
    </source>
</evidence>
<dbReference type="Pfam" id="PF12706">
    <property type="entry name" value="Lactamase_B_2"/>
    <property type="match status" value="1"/>
</dbReference>
<sequence>MSISNVFSNLELCFLEKNSPWNISIYPDKKLERATFCERAYYYVCSFFSSVHENHLKTVCKDLLKKVSSFDLLQEKQKILVEKVSACVYRTNSSWLFGIETELQNPKETEIHLTATQREDLIAPVRENGRFVNFPGEAIFSQFLETLRLLVPGMFSKGTNLEDVNSLRKDWEPIAHSEHLEITWLGHASMLLQLASFNLLIDPAFDSVGMLFKRYTKPGIALEDLPLLDFVGVSHNHDDHCQERAVSFLSDMQPCAMVPKHFDTFFKEKGYARVHDTSWWETITLKKDEKEVTITSIPAQHGSMRGVTDINTSHWQGFVVQDGNSTIYVAGDTALQEGLFEQVKDVFGKIDLAVLPIAPERELLMHLDCEQSLKAFEILDAELMLPYHFGAYRQAKEVLEDPYTRLDELLKQEKYKHLSEKVILPKIGERFNLENISQTSQVEVSA</sequence>
<dbReference type="GO" id="GO:0005737">
    <property type="term" value="C:cytoplasm"/>
    <property type="evidence" value="ECO:0007669"/>
    <property type="project" value="TreeGrafter"/>
</dbReference>
<dbReference type="SUPFAM" id="SSF56281">
    <property type="entry name" value="Metallo-hydrolase/oxidoreductase"/>
    <property type="match status" value="1"/>
</dbReference>
<comment type="caution">
    <text evidence="2">The sequence shown here is derived from an EMBL/GenBank/DDBJ whole genome shotgun (WGS) entry which is preliminary data.</text>
</comment>
<organism evidence="2 3">
    <name type="scientific">Aerophobetes bacterium</name>
    <dbReference type="NCBI Taxonomy" id="2030807"/>
    <lineage>
        <taxon>Bacteria</taxon>
        <taxon>Candidatus Aerophobota</taxon>
    </lineage>
</organism>
<dbReference type="InterPro" id="IPR036866">
    <property type="entry name" value="RibonucZ/Hydroxyglut_hydro"/>
</dbReference>
<evidence type="ECO:0000313" key="2">
    <source>
        <dbReference type="EMBL" id="PCI94122.1"/>
    </source>
</evidence>
<proteinExistence type="predicted"/>
<dbReference type="EMBL" id="NVUU01000045">
    <property type="protein sequence ID" value="PCI94122.1"/>
    <property type="molecule type" value="Genomic_DNA"/>
</dbReference>
<accession>A0A2A4YGW9</accession>
<dbReference type="AlphaFoldDB" id="A0A2A4YGW9"/>